<dbReference type="PROSITE" id="PS01124">
    <property type="entry name" value="HTH_ARAC_FAMILY_2"/>
    <property type="match status" value="1"/>
</dbReference>
<evidence type="ECO:0000313" key="7">
    <source>
        <dbReference type="Proteomes" id="UP000309676"/>
    </source>
</evidence>
<organism evidence="6 7">
    <name type="scientific">Paenibacillus antri</name>
    <dbReference type="NCBI Taxonomy" id="2582848"/>
    <lineage>
        <taxon>Bacteria</taxon>
        <taxon>Bacillati</taxon>
        <taxon>Bacillota</taxon>
        <taxon>Bacilli</taxon>
        <taxon>Bacillales</taxon>
        <taxon>Paenibacillaceae</taxon>
        <taxon>Paenibacillus</taxon>
    </lineage>
</organism>
<evidence type="ECO:0000256" key="4">
    <source>
        <dbReference type="SAM" id="Phobius"/>
    </source>
</evidence>
<evidence type="ECO:0000256" key="1">
    <source>
        <dbReference type="ARBA" id="ARBA00023015"/>
    </source>
</evidence>
<dbReference type="SMART" id="SM00342">
    <property type="entry name" value="HTH_ARAC"/>
    <property type="match status" value="1"/>
</dbReference>
<dbReference type="GO" id="GO:0043565">
    <property type="term" value="F:sequence-specific DNA binding"/>
    <property type="evidence" value="ECO:0007669"/>
    <property type="project" value="InterPro"/>
</dbReference>
<protein>
    <submittedName>
        <fullName evidence="6">Helix-turn-helix transcriptional regulator</fullName>
    </submittedName>
</protein>
<keyword evidence="3" id="KW-0804">Transcription</keyword>
<dbReference type="RefSeq" id="WP_138194877.1">
    <property type="nucleotide sequence ID" value="NZ_VCIW01000008.1"/>
</dbReference>
<evidence type="ECO:0000256" key="2">
    <source>
        <dbReference type="ARBA" id="ARBA00023125"/>
    </source>
</evidence>
<dbReference type="OrthoDB" id="368621at2"/>
<comment type="caution">
    <text evidence="6">The sequence shown here is derived from an EMBL/GenBank/DDBJ whole genome shotgun (WGS) entry which is preliminary data.</text>
</comment>
<dbReference type="EMBL" id="VCIW01000008">
    <property type="protein sequence ID" value="TLS51651.1"/>
    <property type="molecule type" value="Genomic_DNA"/>
</dbReference>
<keyword evidence="7" id="KW-1185">Reference proteome</keyword>
<sequence>MRQGTKKRFNGFYKLLFSYLLILIIPIVIGAYVHFQTLNAIEAEAKRTGLAMLDQSGKIVDEQLNFILGIANRLTVNSDVLRFANVKLPLTDQNHYELMELSKELASHQYLNVYVKDILLHFKKSDTVLTTRGIFHGGEEYEHFLKYGDLSYDEWSAKMTGPGYSFHEPAIVQGAAGVYETVAFTAPIHLGMSWQSNGAVVVYIDEAKIRELLLPLTNNTGGWAFAVDAERALMVSTDAGAMPPIEAVLASERRNGYLTFEGERYYVTSTVSRYSNWAYYSIIPEEVFLEKLNYIRQTILSITAISLLAGALTALYLSYRNRKPLTRLLRELTESGKVQRKHEEDEFEYILNTYRNIANRHNDLKSVMEQQLPMLRTVCIEKAMRGEFKSEEEAKTFAERAKLALTGDRFLWAVARIEKYGGAITDEILQELHFNTFVIKNLANDAIGSVFAHDLSEDSIAFLICSSEADAAPDSALAGKLERLVYFVTEKFRMNVRFAVGAPQPRLADSWKSYYEAIGTLDFAEPNRVAWAERMELSDEYYYPLEIESKLVQTVKAGEESALDALLEHVYDGNFRQRKLSAESKQQLVLEMKGTVYKVAGQLQKNDAALRSSVEQSMERLGPDDAPQAFVSLSGLLRELHRYAARQKKDQGHELIHEMLAYVERHFDDANLSLSTLSAHFELTENYISFLFKDRINHNFSTYLENLRMEKACEWLATTEEPVQDIAARVGYSNDKSFRRAFKRVKGLQPTAYREQAQAFRDSAKASGE</sequence>
<dbReference type="InterPro" id="IPR018060">
    <property type="entry name" value="HTH_AraC"/>
</dbReference>
<dbReference type="InterPro" id="IPR009057">
    <property type="entry name" value="Homeodomain-like_sf"/>
</dbReference>
<reference evidence="6 7" key="1">
    <citation type="submission" date="2019-05" db="EMBL/GenBank/DDBJ databases">
        <authorList>
            <person name="Narsing Rao M.P."/>
            <person name="Li W.J."/>
        </authorList>
    </citation>
    <scope>NUCLEOTIDE SEQUENCE [LARGE SCALE GENOMIC DNA]</scope>
    <source>
        <strain evidence="6 7">SYSU_K30003</strain>
    </source>
</reference>
<keyword evidence="4" id="KW-0812">Transmembrane</keyword>
<name>A0A5R9G7G3_9BACL</name>
<evidence type="ECO:0000313" key="6">
    <source>
        <dbReference type="EMBL" id="TLS51651.1"/>
    </source>
</evidence>
<keyword evidence="4" id="KW-0472">Membrane</keyword>
<dbReference type="GO" id="GO:0003700">
    <property type="term" value="F:DNA-binding transcription factor activity"/>
    <property type="evidence" value="ECO:0007669"/>
    <property type="project" value="InterPro"/>
</dbReference>
<keyword evidence="4" id="KW-1133">Transmembrane helix</keyword>
<dbReference type="Gene3D" id="1.10.10.60">
    <property type="entry name" value="Homeodomain-like"/>
    <property type="match status" value="2"/>
</dbReference>
<gene>
    <name evidence="6" type="ORF">FE782_14210</name>
</gene>
<dbReference type="Proteomes" id="UP000309676">
    <property type="component" value="Unassembled WGS sequence"/>
</dbReference>
<dbReference type="SUPFAM" id="SSF46689">
    <property type="entry name" value="Homeodomain-like"/>
    <property type="match status" value="1"/>
</dbReference>
<dbReference type="PANTHER" id="PTHR43280">
    <property type="entry name" value="ARAC-FAMILY TRANSCRIPTIONAL REGULATOR"/>
    <property type="match status" value="1"/>
</dbReference>
<evidence type="ECO:0000259" key="5">
    <source>
        <dbReference type="PROSITE" id="PS01124"/>
    </source>
</evidence>
<keyword evidence="2" id="KW-0238">DNA-binding</keyword>
<accession>A0A5R9G7G3</accession>
<evidence type="ECO:0000256" key="3">
    <source>
        <dbReference type="ARBA" id="ARBA00023163"/>
    </source>
</evidence>
<keyword evidence="1" id="KW-0805">Transcription regulation</keyword>
<dbReference type="Pfam" id="PF12833">
    <property type="entry name" value="HTH_18"/>
    <property type="match status" value="1"/>
</dbReference>
<feature type="transmembrane region" description="Helical" evidence="4">
    <location>
        <begin position="12"/>
        <end position="35"/>
    </location>
</feature>
<proteinExistence type="predicted"/>
<feature type="domain" description="HTH araC/xylS-type" evidence="5">
    <location>
        <begin position="657"/>
        <end position="756"/>
    </location>
</feature>
<dbReference type="AlphaFoldDB" id="A0A5R9G7G3"/>
<dbReference type="PANTHER" id="PTHR43280:SF2">
    <property type="entry name" value="HTH-TYPE TRANSCRIPTIONAL REGULATOR EXSA"/>
    <property type="match status" value="1"/>
</dbReference>